<accession>A0AAU7PDB8</accession>
<dbReference type="AlphaFoldDB" id="A0AAU7PDB8"/>
<dbReference type="RefSeq" id="WP_349657272.1">
    <property type="nucleotide sequence ID" value="NZ_CP144460.1"/>
</dbReference>
<name>A0AAU7PDB8_9XANT</name>
<sequence length="307" mass="32433">MGNLIIRGFMQVFKGFFCKFAIGLAGIGLAVTCNAASIFSYSSNANDFIGQGKSAVLTDANAAFGLRGTKDRLTFTVDATSGESWFIRMSAPIGGALAPGTYASAERSAFKTGRSPGLDASSTGRGCNEVWGKFAIRQISFDAAGNVDKLEATFLQRCDGSKAPALAGVISYNAPPLSLKLTSSVGDYIGGGVGKMYYNDTSIFVLSGTTSRLQYYASGQRDDWYASIVAPVGKALVPGRYSTNRFGDRTHAGLDFTGNGRGCNENSGTLNVRAIEKDAQGNVVKLHAEFEQYCGTAPLRGTIRFGI</sequence>
<proteinExistence type="predicted"/>
<organism evidence="1">
    <name type="scientific">Xanthomonas sp. 10-10</name>
    <dbReference type="NCBI Taxonomy" id="3115848"/>
    <lineage>
        <taxon>Bacteria</taxon>
        <taxon>Pseudomonadati</taxon>
        <taxon>Pseudomonadota</taxon>
        <taxon>Gammaproteobacteria</taxon>
        <taxon>Lysobacterales</taxon>
        <taxon>Lysobacteraceae</taxon>
        <taxon>Xanthomonas</taxon>
    </lineage>
</organism>
<protein>
    <submittedName>
        <fullName evidence="1">Uncharacterized protein</fullName>
    </submittedName>
</protein>
<evidence type="ECO:0000313" key="1">
    <source>
        <dbReference type="EMBL" id="XBS39278.1"/>
    </source>
</evidence>
<gene>
    <name evidence="1" type="ORF">VZ068_07150</name>
</gene>
<reference evidence="1" key="1">
    <citation type="submission" date="2024-02" db="EMBL/GenBank/DDBJ databases">
        <title>Complete genome sequence of Xanthomonas sp. 10-10.</title>
        <authorList>
            <person name="Biessy A."/>
            <person name="Ciotola M."/>
            <person name="Cadieux M."/>
            <person name="Soufiane B."/>
            <person name="Laforest M."/>
            <person name="Filion M."/>
        </authorList>
    </citation>
    <scope>NUCLEOTIDE SEQUENCE</scope>
    <source>
        <strain evidence="1">10-10</strain>
    </source>
</reference>
<dbReference type="EMBL" id="CP144460">
    <property type="protein sequence ID" value="XBS39278.1"/>
    <property type="molecule type" value="Genomic_DNA"/>
</dbReference>